<keyword evidence="1" id="KW-0812">Transmembrane</keyword>
<gene>
    <name evidence="3" type="ORF">H2508_00525</name>
</gene>
<dbReference type="Pfam" id="PF12146">
    <property type="entry name" value="Hydrolase_4"/>
    <property type="match status" value="1"/>
</dbReference>
<dbReference type="Gene3D" id="3.40.50.1820">
    <property type="entry name" value="alpha/beta hydrolase"/>
    <property type="match status" value="1"/>
</dbReference>
<protein>
    <submittedName>
        <fullName evidence="3">Alpha/beta fold hydrolase</fullName>
    </submittedName>
</protein>
<proteinExistence type="predicted"/>
<sequence length="504" mass="56417">MSKAQRSFVTIRGLAAKALKYLQRLGWALSGVIITGLYLYYLQSQALPDLEYWHSEDIAEELVPELQHFANVDLAAYLAHEKKLFKRLDQVITERSAGLPLWHRYNEQFYAAHRKTWPMGNMSSLRTPEDRRGAALLVHGLSDSPYSMHALSDSLLAAGFQTLNLRMPGHGTMPGALQNVGWRQFRASYQLAVRALAKDLAPEEPLILVGYSNGAALAVDYALRSLAQDSELPQADLLLLVSPAVQAPSVAAYARIQRWVSELPGMEKLGWTEVLAEYDPFKYNSFPVYTAEQIHQLTSRLQKNLRQLSAAQREQFPALIAFQSVVDATIPPRSIVQGLLDHLGNTPAELVLFDINRGSAMLPLLRTTELRLQEELQARPVLNFELTVVGNDSDDPSRVSIRRKAAGSSQWQESPTEMQWPKNIFSLSHVALPFSAEDPTYGPANKDGLMSLGELWFKGEHGVLGVPLRLLARQRYNPFFPYMERRIIEAAESARTEKSKAAAN</sequence>
<dbReference type="EMBL" id="JACFXU010000010">
    <property type="protein sequence ID" value="MBA6411603.1"/>
    <property type="molecule type" value="Genomic_DNA"/>
</dbReference>
<keyword evidence="3" id="KW-0378">Hydrolase</keyword>
<keyword evidence="1" id="KW-1133">Transmembrane helix</keyword>
<dbReference type="InterPro" id="IPR029058">
    <property type="entry name" value="AB_hydrolase_fold"/>
</dbReference>
<dbReference type="GO" id="GO:0016787">
    <property type="term" value="F:hydrolase activity"/>
    <property type="evidence" value="ECO:0007669"/>
    <property type="project" value="UniProtKB-KW"/>
</dbReference>
<dbReference type="AlphaFoldDB" id="A0A7W2YIU0"/>
<dbReference type="InterPro" id="IPR022742">
    <property type="entry name" value="Hydrolase_4"/>
</dbReference>
<dbReference type="RefSeq" id="WP_182168467.1">
    <property type="nucleotide sequence ID" value="NZ_JACFXU010000010.1"/>
</dbReference>
<keyword evidence="1" id="KW-0472">Membrane</keyword>
<accession>A0A7W2YIU0</accession>
<organism evidence="3 4">
    <name type="scientific">Sediminihaliea albiluteola</name>
    <dbReference type="NCBI Taxonomy" id="2758564"/>
    <lineage>
        <taxon>Bacteria</taxon>
        <taxon>Pseudomonadati</taxon>
        <taxon>Pseudomonadota</taxon>
        <taxon>Gammaproteobacteria</taxon>
        <taxon>Cellvibrionales</taxon>
        <taxon>Halieaceae</taxon>
        <taxon>Sediminihaliea</taxon>
    </lineage>
</organism>
<name>A0A7W2YIU0_9GAMM</name>
<dbReference type="Proteomes" id="UP000539350">
    <property type="component" value="Unassembled WGS sequence"/>
</dbReference>
<evidence type="ECO:0000256" key="1">
    <source>
        <dbReference type="SAM" id="Phobius"/>
    </source>
</evidence>
<evidence type="ECO:0000259" key="2">
    <source>
        <dbReference type="Pfam" id="PF12146"/>
    </source>
</evidence>
<comment type="caution">
    <text evidence="3">The sequence shown here is derived from an EMBL/GenBank/DDBJ whole genome shotgun (WGS) entry which is preliminary data.</text>
</comment>
<evidence type="ECO:0000313" key="4">
    <source>
        <dbReference type="Proteomes" id="UP000539350"/>
    </source>
</evidence>
<feature type="transmembrane region" description="Helical" evidence="1">
    <location>
        <begin position="21"/>
        <end position="41"/>
    </location>
</feature>
<evidence type="ECO:0000313" key="3">
    <source>
        <dbReference type="EMBL" id="MBA6411603.1"/>
    </source>
</evidence>
<keyword evidence="4" id="KW-1185">Reference proteome</keyword>
<dbReference type="SUPFAM" id="SSF53474">
    <property type="entry name" value="alpha/beta-Hydrolases"/>
    <property type="match status" value="1"/>
</dbReference>
<feature type="domain" description="Serine aminopeptidase S33" evidence="2">
    <location>
        <begin position="131"/>
        <end position="264"/>
    </location>
</feature>
<reference evidence="3 4" key="1">
    <citation type="submission" date="2020-07" db="EMBL/GenBank/DDBJ databases">
        <title>Halieaceae bacterium, F7430, whole genome shotgun sequencing project.</title>
        <authorList>
            <person name="Jiang S."/>
            <person name="Liu Z.W."/>
            <person name="Du Z.J."/>
        </authorList>
    </citation>
    <scope>NUCLEOTIDE SEQUENCE [LARGE SCALE GENOMIC DNA]</scope>
    <source>
        <strain evidence="3 4">F7430</strain>
    </source>
</reference>